<feature type="disulfide bond" evidence="6">
    <location>
        <begin position="96"/>
        <end position="122"/>
    </location>
</feature>
<dbReference type="Pfam" id="PF00040">
    <property type="entry name" value="fn2"/>
    <property type="match status" value="2"/>
</dbReference>
<dbReference type="Gene3D" id="2.10.10.10">
    <property type="entry name" value="Fibronectin, type II, collagen-binding"/>
    <property type="match status" value="2"/>
</dbReference>
<dbReference type="Proteomes" id="UP000886700">
    <property type="component" value="Unplaced"/>
</dbReference>
<dbReference type="PROSITE" id="PS51092">
    <property type="entry name" value="FN2_2"/>
    <property type="match status" value="2"/>
</dbReference>
<evidence type="ECO:0000256" key="4">
    <source>
        <dbReference type="ARBA" id="ARBA00022737"/>
    </source>
</evidence>
<evidence type="ECO:0000313" key="8">
    <source>
        <dbReference type="Proteomes" id="UP000886700"/>
    </source>
</evidence>
<dbReference type="PANTHER" id="PTHR22918">
    <property type="entry name" value="SEMINAL PLASMA PROTEIN"/>
    <property type="match status" value="1"/>
</dbReference>
<dbReference type="InterPro" id="IPR036943">
    <property type="entry name" value="FN_type2_sf"/>
</dbReference>
<proteinExistence type="inferred from homology"/>
<comment type="subcellular location">
    <subcellularLocation>
        <location evidence="1">Secreted</location>
    </subcellularLocation>
</comment>
<evidence type="ECO:0000256" key="1">
    <source>
        <dbReference type="ARBA" id="ARBA00004613"/>
    </source>
</evidence>
<dbReference type="GeneID" id="101830661"/>
<keyword evidence="8" id="KW-1185">Reference proteome</keyword>
<keyword evidence="4" id="KW-0677">Repeat</keyword>
<dbReference type="InterPro" id="IPR051666">
    <property type="entry name" value="SP_Capacitation_Regulator"/>
</dbReference>
<protein>
    <submittedName>
        <fullName evidence="9">Binder of sperm protein homolog 2-like</fullName>
    </submittedName>
</protein>
<feature type="disulfide bond" evidence="6">
    <location>
        <begin position="110"/>
        <end position="137"/>
    </location>
</feature>
<evidence type="ECO:0000256" key="3">
    <source>
        <dbReference type="ARBA" id="ARBA00022525"/>
    </source>
</evidence>
<feature type="domain" description="Fibronectin type-II" evidence="7">
    <location>
        <begin position="91"/>
        <end position="139"/>
    </location>
</feature>
<dbReference type="SMART" id="SM00059">
    <property type="entry name" value="FN2"/>
    <property type="match status" value="2"/>
</dbReference>
<name>A0ABM2WPB7_MESAU</name>
<dbReference type="InterPro" id="IPR013806">
    <property type="entry name" value="Kringle-like"/>
</dbReference>
<organism evidence="8 9">
    <name type="scientific">Mesocricetus auratus</name>
    <name type="common">Golden hamster</name>
    <dbReference type="NCBI Taxonomy" id="10036"/>
    <lineage>
        <taxon>Eukaryota</taxon>
        <taxon>Metazoa</taxon>
        <taxon>Chordata</taxon>
        <taxon>Craniata</taxon>
        <taxon>Vertebrata</taxon>
        <taxon>Euteleostomi</taxon>
        <taxon>Mammalia</taxon>
        <taxon>Eutheria</taxon>
        <taxon>Euarchontoglires</taxon>
        <taxon>Glires</taxon>
        <taxon>Rodentia</taxon>
        <taxon>Myomorpha</taxon>
        <taxon>Muroidea</taxon>
        <taxon>Cricetidae</taxon>
        <taxon>Cricetinae</taxon>
        <taxon>Mesocricetus</taxon>
    </lineage>
</organism>
<reference evidence="9" key="1">
    <citation type="submission" date="2025-08" db="UniProtKB">
        <authorList>
            <consortium name="RefSeq"/>
        </authorList>
    </citation>
    <scope>IDENTIFICATION</scope>
    <source>
        <tissue evidence="9">Liver</tissue>
    </source>
</reference>
<dbReference type="RefSeq" id="XP_040590166.1">
    <property type="nucleotide sequence ID" value="XM_040734232.1"/>
</dbReference>
<evidence type="ECO:0000256" key="2">
    <source>
        <dbReference type="ARBA" id="ARBA00010011"/>
    </source>
</evidence>
<keyword evidence="3" id="KW-0964">Secreted</keyword>
<dbReference type="InterPro" id="IPR000562">
    <property type="entry name" value="FN_type2_dom"/>
</dbReference>
<dbReference type="SUPFAM" id="SSF57440">
    <property type="entry name" value="Kringle-like"/>
    <property type="match status" value="2"/>
</dbReference>
<dbReference type="CDD" id="cd00062">
    <property type="entry name" value="FN2"/>
    <property type="match status" value="1"/>
</dbReference>
<evidence type="ECO:0000256" key="6">
    <source>
        <dbReference type="PROSITE-ProRule" id="PRU00479"/>
    </source>
</evidence>
<sequence length="141" mass="16694">MDGNLSFLKMQLDVMRHLVGWVSLAVCMYGLNADLIPYLQPPEEEIPLQNCTFPFIYNGVIYHGCISVHSDFDWCSLDYYFQGRWRYCKAFDPPMCTFPFQFGKKSINECIKEGYIMDRSWCSLTENYNKDRKWKQCSPHK</sequence>
<evidence type="ECO:0000256" key="5">
    <source>
        <dbReference type="ARBA" id="ARBA00023157"/>
    </source>
</evidence>
<evidence type="ECO:0000259" key="7">
    <source>
        <dbReference type="PROSITE" id="PS51092"/>
    </source>
</evidence>
<feature type="domain" description="Fibronectin type-II" evidence="7">
    <location>
        <begin position="46"/>
        <end position="90"/>
    </location>
</feature>
<dbReference type="PANTHER" id="PTHR22918:SF5">
    <property type="entry name" value="BINDER OF SPERM PROTEIN HOMOLOG 2"/>
    <property type="match status" value="1"/>
</dbReference>
<gene>
    <name evidence="9" type="primary">LOC101830661</name>
</gene>
<keyword evidence="5 6" id="KW-1015">Disulfide bond</keyword>
<comment type="caution">
    <text evidence="6">Lacks conserved residue(s) required for the propagation of feature annotation.</text>
</comment>
<comment type="similarity">
    <text evidence="2">Belongs to the seminal plasma protein family.</text>
</comment>
<accession>A0ABM2WPB7</accession>
<evidence type="ECO:0000313" key="9">
    <source>
        <dbReference type="RefSeq" id="XP_040590166.1"/>
    </source>
</evidence>